<name>A0A2H1VT72_SPOFR</name>
<dbReference type="EMBL" id="ODYU01004302">
    <property type="protein sequence ID" value="SOQ44023.1"/>
    <property type="molecule type" value="Genomic_DNA"/>
</dbReference>
<proteinExistence type="predicted"/>
<gene>
    <name evidence="1" type="ORF">SFRICE_024807</name>
</gene>
<accession>A0A2H1VT72</accession>
<organism evidence="1">
    <name type="scientific">Spodoptera frugiperda</name>
    <name type="common">Fall armyworm</name>
    <dbReference type="NCBI Taxonomy" id="7108"/>
    <lineage>
        <taxon>Eukaryota</taxon>
        <taxon>Metazoa</taxon>
        <taxon>Ecdysozoa</taxon>
        <taxon>Arthropoda</taxon>
        <taxon>Hexapoda</taxon>
        <taxon>Insecta</taxon>
        <taxon>Pterygota</taxon>
        <taxon>Neoptera</taxon>
        <taxon>Endopterygota</taxon>
        <taxon>Lepidoptera</taxon>
        <taxon>Glossata</taxon>
        <taxon>Ditrysia</taxon>
        <taxon>Noctuoidea</taxon>
        <taxon>Noctuidae</taxon>
        <taxon>Amphipyrinae</taxon>
        <taxon>Spodoptera</taxon>
    </lineage>
</organism>
<reference evidence="1" key="1">
    <citation type="submission" date="2016-07" db="EMBL/GenBank/DDBJ databases">
        <authorList>
            <person name="Bretaudeau A."/>
        </authorList>
    </citation>
    <scope>NUCLEOTIDE SEQUENCE</scope>
    <source>
        <strain evidence="1">Rice</strain>
        <tissue evidence="1">Whole body</tissue>
    </source>
</reference>
<sequence>MVFKPYLPQVPKPPREASGRASPLLDRLGEQAKWFRFIRALLPSLCYDVQLLTDFTAERKLLKFRVTEGLLSAQSTSAYISSKLRNVAASAHADHDKEYYDLKLVELSPLMYRSINASQQKEDFLKFPFTVCVTSGV</sequence>
<dbReference type="AlphaFoldDB" id="A0A2H1VT72"/>
<protein>
    <submittedName>
        <fullName evidence="1">SFRICE_024807</fullName>
    </submittedName>
</protein>
<evidence type="ECO:0000313" key="1">
    <source>
        <dbReference type="EMBL" id="SOQ44023.1"/>
    </source>
</evidence>